<evidence type="ECO:0000256" key="1">
    <source>
        <dbReference type="SAM" id="SignalP"/>
    </source>
</evidence>
<organism evidence="2 3">
    <name type="scientific">Rhodococcoides corynebacterioides</name>
    <dbReference type="NCBI Taxonomy" id="53972"/>
    <lineage>
        <taxon>Bacteria</taxon>
        <taxon>Bacillati</taxon>
        <taxon>Actinomycetota</taxon>
        <taxon>Actinomycetes</taxon>
        <taxon>Mycobacteriales</taxon>
        <taxon>Nocardiaceae</taxon>
        <taxon>Rhodococcoides</taxon>
    </lineage>
</organism>
<sequence>MTSLSTRPRRRSTTLVAAAAVTVVLALGACGTDTDVPATEELTPSTSAVTLPVSAVTTTLVDAGAEPRTVVTAAPSDAEQTATLVAESTISQQIDAAEAQDFSTPPLTLPMTATSRSAAGSDGLQVDMTLGAATTSDATLQASLGPTEGSSAGFATTASGAVTALTIDPSPEAQDIARSAVEQALSQAVYRAVPFPAEPIGVGARWTVTQEVVSGISLLQTTTATLTSFEDGVATVDVAVTQAPEEPIWQLPDEQGTLNIESFVMTGQGQLRIDPSKPLPLGGTVAVGGDQVYRDANSQTTLKQTTSNTVTWS</sequence>
<comment type="caution">
    <text evidence="2">The sequence shown here is derived from an EMBL/GenBank/DDBJ whole genome shotgun (WGS) entry which is preliminary data.</text>
</comment>
<protein>
    <submittedName>
        <fullName evidence="2">Uncharacterized protein</fullName>
    </submittedName>
</protein>
<gene>
    <name evidence="2" type="ORF">JOE42_001844</name>
</gene>
<evidence type="ECO:0000313" key="2">
    <source>
        <dbReference type="EMBL" id="MBM7415111.1"/>
    </source>
</evidence>
<feature type="chain" id="PRO_5045836021" evidence="1">
    <location>
        <begin position="29"/>
        <end position="313"/>
    </location>
</feature>
<dbReference type="PROSITE" id="PS51257">
    <property type="entry name" value="PROKAR_LIPOPROTEIN"/>
    <property type="match status" value="1"/>
</dbReference>
<dbReference type="EMBL" id="JAFBBK010000001">
    <property type="protein sequence ID" value="MBM7415111.1"/>
    <property type="molecule type" value="Genomic_DNA"/>
</dbReference>
<name>A0ABS2KV06_9NOCA</name>
<keyword evidence="3" id="KW-1185">Reference proteome</keyword>
<feature type="signal peptide" evidence="1">
    <location>
        <begin position="1"/>
        <end position="28"/>
    </location>
</feature>
<proteinExistence type="predicted"/>
<dbReference type="RefSeq" id="WP_204868075.1">
    <property type="nucleotide sequence ID" value="NZ_JAFBBK010000001.1"/>
</dbReference>
<dbReference type="Proteomes" id="UP000703038">
    <property type="component" value="Unassembled WGS sequence"/>
</dbReference>
<evidence type="ECO:0000313" key="3">
    <source>
        <dbReference type="Proteomes" id="UP000703038"/>
    </source>
</evidence>
<accession>A0ABS2KV06</accession>
<keyword evidence="1" id="KW-0732">Signal</keyword>
<reference evidence="2 3" key="1">
    <citation type="submission" date="2021-01" db="EMBL/GenBank/DDBJ databases">
        <title>Genomics of switchgrass bacterial isolates.</title>
        <authorList>
            <person name="Shade A."/>
        </authorList>
    </citation>
    <scope>NUCLEOTIDE SEQUENCE [LARGE SCALE GENOMIC DNA]</scope>
    <source>
        <strain evidence="2 3">PvP111</strain>
    </source>
</reference>